<name>A0A382TYA1_9ZZZZ</name>
<dbReference type="InterPro" id="IPR002474">
    <property type="entry name" value="CarbamoylP_synth_ssu_N"/>
</dbReference>
<dbReference type="SMART" id="SM01097">
    <property type="entry name" value="CPSase_sm_chain"/>
    <property type="match status" value="1"/>
</dbReference>
<accession>A0A382TYA1</accession>
<protein>
    <recommendedName>
        <fullName evidence="1">Carbamoyl-phosphate synthase small subunit N-terminal domain-containing protein</fullName>
    </recommendedName>
</protein>
<feature type="non-terminal residue" evidence="2">
    <location>
        <position position="82"/>
    </location>
</feature>
<dbReference type="Gene3D" id="3.50.30.20">
    <property type="entry name" value="Carbamoyl-phosphate synthase small subunit, N-terminal domain"/>
    <property type="match status" value="1"/>
</dbReference>
<dbReference type="EMBL" id="UINC01140093">
    <property type="protein sequence ID" value="SVD27040.1"/>
    <property type="molecule type" value="Genomic_DNA"/>
</dbReference>
<sequence>MVIREDITIQSNYRATDNFENWLKKNKLVGISGVDTRQITQILREKGSINAVIVYKKNGKFNFKEIAKKLKNWKGIEGCDLT</sequence>
<feature type="domain" description="Carbamoyl-phosphate synthase small subunit N-terminal" evidence="1">
    <location>
        <begin position="1"/>
        <end position="54"/>
    </location>
</feature>
<gene>
    <name evidence="2" type="ORF">METZ01_LOCUS379894</name>
</gene>
<dbReference type="InterPro" id="IPR036480">
    <property type="entry name" value="CarbP_synth_ssu_N_sf"/>
</dbReference>
<organism evidence="2">
    <name type="scientific">marine metagenome</name>
    <dbReference type="NCBI Taxonomy" id="408172"/>
    <lineage>
        <taxon>unclassified sequences</taxon>
        <taxon>metagenomes</taxon>
        <taxon>ecological metagenomes</taxon>
    </lineage>
</organism>
<dbReference type="Pfam" id="PF00988">
    <property type="entry name" value="CPSase_sm_chain"/>
    <property type="match status" value="1"/>
</dbReference>
<proteinExistence type="predicted"/>
<dbReference type="SUPFAM" id="SSF52021">
    <property type="entry name" value="Carbamoyl phosphate synthetase, small subunit N-terminal domain"/>
    <property type="match status" value="1"/>
</dbReference>
<reference evidence="2" key="1">
    <citation type="submission" date="2018-05" db="EMBL/GenBank/DDBJ databases">
        <authorList>
            <person name="Lanie J.A."/>
            <person name="Ng W.-L."/>
            <person name="Kazmierczak K.M."/>
            <person name="Andrzejewski T.M."/>
            <person name="Davidsen T.M."/>
            <person name="Wayne K.J."/>
            <person name="Tettelin H."/>
            <person name="Glass J.I."/>
            <person name="Rusch D."/>
            <person name="Podicherti R."/>
            <person name="Tsui H.-C.T."/>
            <person name="Winkler M.E."/>
        </authorList>
    </citation>
    <scope>NUCLEOTIDE SEQUENCE</scope>
</reference>
<evidence type="ECO:0000313" key="2">
    <source>
        <dbReference type="EMBL" id="SVD27040.1"/>
    </source>
</evidence>
<dbReference type="AlphaFoldDB" id="A0A382TYA1"/>
<evidence type="ECO:0000259" key="1">
    <source>
        <dbReference type="SMART" id="SM01097"/>
    </source>
</evidence>